<proteinExistence type="predicted"/>
<evidence type="ECO:0000256" key="1">
    <source>
        <dbReference type="SAM" id="Phobius"/>
    </source>
</evidence>
<dbReference type="Proteomes" id="UP001163046">
    <property type="component" value="Unassembled WGS sequence"/>
</dbReference>
<sequence>MLKEVTISNTYTLAMPTISIPTTTLVTTTVTEVTTLSTSHSSLLTSYSATNGPVMVDPILAVKSLKESNSLSLPVKILIPVAVCIFVAIVIVCWKYCKHENDEAKLAEVMTMMPQSNIRPSDVMVEGADEEPQSHLV</sequence>
<keyword evidence="1" id="KW-1133">Transmembrane helix</keyword>
<keyword evidence="3" id="KW-1185">Reference proteome</keyword>
<keyword evidence="1" id="KW-0472">Membrane</keyword>
<keyword evidence="1" id="KW-0812">Transmembrane</keyword>
<protein>
    <submittedName>
        <fullName evidence="2">Uncharacterized protein</fullName>
    </submittedName>
</protein>
<name>A0A9X0CMI2_9CNID</name>
<evidence type="ECO:0000313" key="3">
    <source>
        <dbReference type="Proteomes" id="UP001163046"/>
    </source>
</evidence>
<gene>
    <name evidence="2" type="ORF">OS493_002316</name>
</gene>
<evidence type="ECO:0000313" key="2">
    <source>
        <dbReference type="EMBL" id="KAJ7365610.1"/>
    </source>
</evidence>
<dbReference type="EMBL" id="MU827302">
    <property type="protein sequence ID" value="KAJ7365610.1"/>
    <property type="molecule type" value="Genomic_DNA"/>
</dbReference>
<accession>A0A9X0CMI2</accession>
<comment type="caution">
    <text evidence="2">The sequence shown here is derived from an EMBL/GenBank/DDBJ whole genome shotgun (WGS) entry which is preliminary data.</text>
</comment>
<reference evidence="2" key="1">
    <citation type="submission" date="2023-01" db="EMBL/GenBank/DDBJ databases">
        <title>Genome assembly of the deep-sea coral Lophelia pertusa.</title>
        <authorList>
            <person name="Herrera S."/>
            <person name="Cordes E."/>
        </authorList>
    </citation>
    <scope>NUCLEOTIDE SEQUENCE</scope>
    <source>
        <strain evidence="2">USNM1676648</strain>
        <tissue evidence="2">Polyp</tissue>
    </source>
</reference>
<organism evidence="2 3">
    <name type="scientific">Desmophyllum pertusum</name>
    <dbReference type="NCBI Taxonomy" id="174260"/>
    <lineage>
        <taxon>Eukaryota</taxon>
        <taxon>Metazoa</taxon>
        <taxon>Cnidaria</taxon>
        <taxon>Anthozoa</taxon>
        <taxon>Hexacorallia</taxon>
        <taxon>Scleractinia</taxon>
        <taxon>Caryophylliina</taxon>
        <taxon>Caryophylliidae</taxon>
        <taxon>Desmophyllum</taxon>
    </lineage>
</organism>
<feature type="transmembrane region" description="Helical" evidence="1">
    <location>
        <begin position="77"/>
        <end position="97"/>
    </location>
</feature>
<dbReference type="AlphaFoldDB" id="A0A9X0CMI2"/>